<keyword evidence="2" id="KW-0804">Transcription</keyword>
<gene>
    <name evidence="6" type="primary">LOC120261738</name>
</gene>
<organism evidence="5 6">
    <name type="scientific">Dioscorea cayennensis subsp. rotundata</name>
    <name type="common">White Guinea yam</name>
    <name type="synonym">Dioscorea rotundata</name>
    <dbReference type="NCBI Taxonomy" id="55577"/>
    <lineage>
        <taxon>Eukaryota</taxon>
        <taxon>Viridiplantae</taxon>
        <taxon>Streptophyta</taxon>
        <taxon>Embryophyta</taxon>
        <taxon>Tracheophyta</taxon>
        <taxon>Spermatophyta</taxon>
        <taxon>Magnoliopsida</taxon>
        <taxon>Liliopsida</taxon>
        <taxon>Dioscoreales</taxon>
        <taxon>Dioscoreaceae</taxon>
        <taxon>Dioscorea</taxon>
    </lineage>
</organism>
<comment type="caution">
    <text evidence="3">Lacks conserved residue(s) required for the propagation of feature annotation.</text>
</comment>
<dbReference type="PROSITE" id="PS50985">
    <property type="entry name" value="GRAS"/>
    <property type="match status" value="1"/>
</dbReference>
<evidence type="ECO:0000256" key="4">
    <source>
        <dbReference type="SAM" id="MobiDB-lite"/>
    </source>
</evidence>
<dbReference type="AlphaFoldDB" id="A0AB40BE72"/>
<dbReference type="InterPro" id="IPR005202">
    <property type="entry name" value="TF_GRAS"/>
</dbReference>
<feature type="compositionally biased region" description="Acidic residues" evidence="4">
    <location>
        <begin position="123"/>
        <end position="135"/>
    </location>
</feature>
<dbReference type="GeneID" id="120261738"/>
<dbReference type="Pfam" id="PF03514">
    <property type="entry name" value="GRAS"/>
    <property type="match status" value="1"/>
</dbReference>
<evidence type="ECO:0000313" key="5">
    <source>
        <dbReference type="Proteomes" id="UP001515500"/>
    </source>
</evidence>
<dbReference type="RefSeq" id="XP_039125655.1">
    <property type="nucleotide sequence ID" value="XM_039269721.1"/>
</dbReference>
<name>A0AB40BE72_DIOCR</name>
<evidence type="ECO:0000256" key="3">
    <source>
        <dbReference type="PROSITE-ProRule" id="PRU01191"/>
    </source>
</evidence>
<dbReference type="Proteomes" id="UP001515500">
    <property type="component" value="Chromosome 5"/>
</dbReference>
<keyword evidence="1" id="KW-0805">Transcription regulation</keyword>
<evidence type="ECO:0000313" key="6">
    <source>
        <dbReference type="RefSeq" id="XP_039125655.1"/>
    </source>
</evidence>
<keyword evidence="5" id="KW-1185">Reference proteome</keyword>
<evidence type="ECO:0000256" key="1">
    <source>
        <dbReference type="ARBA" id="ARBA00023015"/>
    </source>
</evidence>
<feature type="region of interest" description="SAW" evidence="3">
    <location>
        <begin position="467"/>
        <end position="545"/>
    </location>
</feature>
<sequence>MTMEEGPEPNLAPHHHLLDWLEDSASFIPSIPSFFDEPYTEIDLNPYEWWNHDHDYENQQQSIQTPASSTAITTPSITTTTIIATTNQTTVPKSEYTTKKRKQQEEQSIRSQSQQSKRRNNTDNEEGGAENEEDGGSGGGEVQRKPGRKVQTKGSGSGSGNNGAKDVRWAEQLLNPCAAAIHAMNLSRVQHLLYVLNELASPTGDANHRLAAHGLRALKNHLSSIGLAAAIPCGNLDTGGCGSPPKCFATTEPRLFRSALIKFHEVSPWFAVPNSLANASILQNITQENRPKSLHIVDIGVSHGIQWPTLLEALTRRPGGAPPLIHLTVAGSAAPARPFSTSPPAYDFPSHLLRYAKSLDLNLHITQTETLSSITRSPGEILVVSSQFRASNTMLLRSIRDLDPDLVVLTELEDGVGGGGIGGGFAEEFGRRTGVLWRFLESTSAAFKGREFAERTVVEGEAARMLDGGVGEGREEWEGRMKALGFTELAFGEEAMDAGRALLRKYDGNWEMRMATGVAGTGAGAGAGVLLSWKGQSVSLCSLWRVAGTTERR</sequence>
<dbReference type="PANTHER" id="PTHR31636">
    <property type="entry name" value="OSJNBA0084A10.13 PROTEIN-RELATED"/>
    <property type="match status" value="1"/>
</dbReference>
<protein>
    <submittedName>
        <fullName evidence="6">Protein NODULATION SIGNALING PATHWAY 1</fullName>
    </submittedName>
</protein>
<proteinExistence type="inferred from homology"/>
<feature type="region of interest" description="Disordered" evidence="4">
    <location>
        <begin position="83"/>
        <end position="164"/>
    </location>
</feature>
<comment type="similarity">
    <text evidence="3">Belongs to the GRAS family.</text>
</comment>
<evidence type="ECO:0000256" key="2">
    <source>
        <dbReference type="ARBA" id="ARBA00023163"/>
    </source>
</evidence>
<feature type="short sequence motif" description="VHIID" evidence="3">
    <location>
        <begin position="294"/>
        <end position="298"/>
    </location>
</feature>
<reference evidence="6" key="1">
    <citation type="submission" date="2025-08" db="UniProtKB">
        <authorList>
            <consortium name="RefSeq"/>
        </authorList>
    </citation>
    <scope>IDENTIFICATION</scope>
</reference>
<accession>A0AB40BE72</accession>